<dbReference type="AlphaFoldDB" id="A0A1I1UIG0"/>
<dbReference type="InterPro" id="IPR012337">
    <property type="entry name" value="RNaseH-like_sf"/>
</dbReference>
<organism evidence="2 3">
    <name type="scientific">Roseivivax sediminis</name>
    <dbReference type="NCBI Taxonomy" id="936889"/>
    <lineage>
        <taxon>Bacteria</taxon>
        <taxon>Pseudomonadati</taxon>
        <taxon>Pseudomonadota</taxon>
        <taxon>Alphaproteobacteria</taxon>
        <taxon>Rhodobacterales</taxon>
        <taxon>Roseobacteraceae</taxon>
        <taxon>Roseivivax</taxon>
    </lineage>
</organism>
<sequence length="177" mass="19816">MGRGWYRPSTILDDLSRYVIAWKLCTTMEAREVTGSLKSALAARGCDRPTVLQRPRPLGDNGSSCIAGDLAIRLEDKRIEHVRGAPNHPWTQGRIERWHQTPKNRILREDLNKGNLVALGAETLADLLFEAVKGDAARHCRVSMVLSADQGPEAIRPPEVLWSENPERQCKALWDGQ</sequence>
<gene>
    <name evidence="2" type="ORF">SAMN04515678_102363</name>
</gene>
<accession>A0A1I1UIG0</accession>
<keyword evidence="3" id="KW-1185">Reference proteome</keyword>
<evidence type="ECO:0000313" key="2">
    <source>
        <dbReference type="EMBL" id="SFD70494.1"/>
    </source>
</evidence>
<dbReference type="Pfam" id="PF21810">
    <property type="entry name" value="DUF6880"/>
    <property type="match status" value="1"/>
</dbReference>
<reference evidence="2 3" key="1">
    <citation type="submission" date="2016-10" db="EMBL/GenBank/DDBJ databases">
        <authorList>
            <person name="Varghese N."/>
            <person name="Submissions S."/>
        </authorList>
    </citation>
    <scope>NUCLEOTIDE SEQUENCE [LARGE SCALE GENOMIC DNA]</scope>
    <source>
        <strain evidence="3">YIM D21,KCTC 23444,ACCC 10710</strain>
    </source>
</reference>
<name>A0A1I1UIG0_9RHOB</name>
<dbReference type="GO" id="GO:0003676">
    <property type="term" value="F:nucleic acid binding"/>
    <property type="evidence" value="ECO:0007669"/>
    <property type="project" value="InterPro"/>
</dbReference>
<dbReference type="Pfam" id="PF00665">
    <property type="entry name" value="rve"/>
    <property type="match status" value="1"/>
</dbReference>
<proteinExistence type="predicted"/>
<dbReference type="GO" id="GO:0015074">
    <property type="term" value="P:DNA integration"/>
    <property type="evidence" value="ECO:0007669"/>
    <property type="project" value="InterPro"/>
</dbReference>
<dbReference type="InterPro" id="IPR049245">
    <property type="entry name" value="DUF6880"/>
</dbReference>
<dbReference type="Proteomes" id="UP000325289">
    <property type="component" value="Unassembled WGS sequence"/>
</dbReference>
<feature type="domain" description="Integrase catalytic" evidence="1">
    <location>
        <begin position="1"/>
        <end position="165"/>
    </location>
</feature>
<dbReference type="Gene3D" id="3.30.420.10">
    <property type="entry name" value="Ribonuclease H-like superfamily/Ribonuclease H"/>
    <property type="match status" value="1"/>
</dbReference>
<evidence type="ECO:0000313" key="3">
    <source>
        <dbReference type="Proteomes" id="UP000325289"/>
    </source>
</evidence>
<evidence type="ECO:0000259" key="1">
    <source>
        <dbReference type="PROSITE" id="PS50994"/>
    </source>
</evidence>
<protein>
    <submittedName>
        <fullName evidence="2">Integrase core domain-containing protein</fullName>
    </submittedName>
</protein>
<dbReference type="SUPFAM" id="SSF53098">
    <property type="entry name" value="Ribonuclease H-like"/>
    <property type="match status" value="1"/>
</dbReference>
<dbReference type="PROSITE" id="PS50994">
    <property type="entry name" value="INTEGRASE"/>
    <property type="match status" value="1"/>
</dbReference>
<dbReference type="InterPro" id="IPR001584">
    <property type="entry name" value="Integrase_cat-core"/>
</dbReference>
<dbReference type="InterPro" id="IPR036397">
    <property type="entry name" value="RNaseH_sf"/>
</dbReference>
<dbReference type="EMBL" id="FOMS01000002">
    <property type="protein sequence ID" value="SFD70494.1"/>
    <property type="molecule type" value="Genomic_DNA"/>
</dbReference>